<evidence type="ECO:0000313" key="2">
    <source>
        <dbReference type="EMBL" id="ANZ31526.1"/>
    </source>
</evidence>
<gene>
    <name evidence="2" type="ORF">BCV53_16340</name>
</gene>
<reference evidence="3" key="1">
    <citation type="journal article" date="2016" name="Genome Announc.">
        <title>Complete Genome Sequence of Geobacillus thermoglucosidasius NCIMB 11955, the Progenitor of a Bioethanol Production Strain.</title>
        <authorList>
            <person name="Sheng L."/>
            <person name="Zhang Y."/>
            <person name="Minton N.P."/>
        </authorList>
    </citation>
    <scope>NUCLEOTIDE SEQUENCE [LARGE SCALE GENOMIC DNA]</scope>
    <source>
        <strain evidence="3">NCIMB 11955</strain>
    </source>
</reference>
<dbReference type="EMBL" id="CP016622">
    <property type="protein sequence ID" value="ANZ31526.1"/>
    <property type="molecule type" value="Genomic_DNA"/>
</dbReference>
<name>A0AAN0YS50_PARTM</name>
<sequence>MAPCGRHIGSHVAVLPSQTGAGSDGGHRSSPRYRGTIMHDAWAPYFLFTEAEHALCNAHLLRELRALHKVHHQGWARRLSDLLLEMNRLVNEAGGALTDAQARVLEAEWDRLVQQAALWAHLRLHNGSETAAKETRRLLRRLRERKTEILRFLREPHVPFNNNLAERDLRMAKTKEKISGTFRSEAGVEAFCLMRSVLSTIQKQKKPVAETMVELLQGNTEALFA</sequence>
<proteinExistence type="predicted"/>
<protein>
    <recommendedName>
        <fullName evidence="1">Transposase IS66 central domain-containing protein</fullName>
    </recommendedName>
</protein>
<dbReference type="Proteomes" id="UP000093052">
    <property type="component" value="Chromosome"/>
</dbReference>
<dbReference type="PANTHER" id="PTHR33678">
    <property type="entry name" value="BLL1576 PROTEIN"/>
    <property type="match status" value="1"/>
</dbReference>
<evidence type="ECO:0000259" key="1">
    <source>
        <dbReference type="Pfam" id="PF03050"/>
    </source>
</evidence>
<dbReference type="Pfam" id="PF03050">
    <property type="entry name" value="DDE_Tnp_IS66"/>
    <property type="match status" value="1"/>
</dbReference>
<dbReference type="KEGG" id="ptl:AOT13_16305"/>
<evidence type="ECO:0000313" key="3">
    <source>
        <dbReference type="Proteomes" id="UP000093052"/>
    </source>
</evidence>
<organism evidence="2 3">
    <name type="scientific">Parageobacillus thermoglucosidasius</name>
    <name type="common">Geobacillus thermoglucosidasius</name>
    <dbReference type="NCBI Taxonomy" id="1426"/>
    <lineage>
        <taxon>Bacteria</taxon>
        <taxon>Bacillati</taxon>
        <taxon>Bacillota</taxon>
        <taxon>Bacilli</taxon>
        <taxon>Bacillales</taxon>
        <taxon>Anoxybacillaceae</taxon>
        <taxon>Parageobacillus</taxon>
    </lineage>
</organism>
<dbReference type="InterPro" id="IPR052344">
    <property type="entry name" value="Transposase-related"/>
</dbReference>
<accession>A0AAN0YS50</accession>
<dbReference type="PANTHER" id="PTHR33678:SF1">
    <property type="entry name" value="BLL1576 PROTEIN"/>
    <property type="match status" value="1"/>
</dbReference>
<dbReference type="InterPro" id="IPR004291">
    <property type="entry name" value="Transposase_IS66_central"/>
</dbReference>
<keyword evidence="3" id="KW-1185">Reference proteome</keyword>
<dbReference type="AlphaFoldDB" id="A0AAN0YS50"/>
<feature type="domain" description="Transposase IS66 central" evidence="1">
    <location>
        <begin position="32"/>
        <end position="189"/>
    </location>
</feature>